<feature type="region of interest" description="Disordered" evidence="1">
    <location>
        <begin position="159"/>
        <end position="201"/>
    </location>
</feature>
<feature type="compositionally biased region" description="Low complexity" evidence="1">
    <location>
        <begin position="159"/>
        <end position="189"/>
    </location>
</feature>
<proteinExistence type="predicted"/>
<keyword evidence="3" id="KW-1185">Reference proteome</keyword>
<accession>A0ABN2VCI6</accession>
<comment type="caution">
    <text evidence="2">The sequence shown here is derived from an EMBL/GenBank/DDBJ whole genome shotgun (WGS) entry which is preliminary data.</text>
</comment>
<protein>
    <submittedName>
        <fullName evidence="2">Uncharacterized protein</fullName>
    </submittedName>
</protein>
<gene>
    <name evidence="2" type="ORF">GCM10009839_81750</name>
</gene>
<evidence type="ECO:0000256" key="1">
    <source>
        <dbReference type="SAM" id="MobiDB-lite"/>
    </source>
</evidence>
<dbReference type="EMBL" id="BAAAQN010000074">
    <property type="protein sequence ID" value="GAA2059200.1"/>
    <property type="molecule type" value="Genomic_DNA"/>
</dbReference>
<sequence>MAARVLALDSVARTVYDAENFRVLVFRTPADDSPGVITLDMVFQETRNASAAARRAAVGRLVEVAALPPTPDTWELARPLLRPVLRPPVHDPEIDVVRRPALRYLAEMLVLDSPSAMKYVAPQDLAAWGVDAQQAFDAGHRNLARSVTETLDRARARARAAAETTGRATGKTAGKTTGKPVGKPVGKPADQTAEPEATRLDDSGDFYVTSLPLVEGWLGALRQIAGARPLVFPTSNSVLLLAYESADADRTTARLRDAEREWTESARPLCPAPITVDDDGAATLYEVPADHPAHAAVKHAAILLAMSSYGPQTEYLRDVAASGDPFPASLKGFRSPAGEEFTGTTWSDGIDSLLPHADLVFFPKEGQAMVQIPWDVVAEEVDLTPAEGFHPARYRVGSWPAPEVMARMAARAGGALV</sequence>
<evidence type="ECO:0000313" key="3">
    <source>
        <dbReference type="Proteomes" id="UP001500751"/>
    </source>
</evidence>
<organism evidence="2 3">
    <name type="scientific">Catenulispora yoronensis</name>
    <dbReference type="NCBI Taxonomy" id="450799"/>
    <lineage>
        <taxon>Bacteria</taxon>
        <taxon>Bacillati</taxon>
        <taxon>Actinomycetota</taxon>
        <taxon>Actinomycetes</taxon>
        <taxon>Catenulisporales</taxon>
        <taxon>Catenulisporaceae</taxon>
        <taxon>Catenulispora</taxon>
    </lineage>
</organism>
<name>A0ABN2VCI6_9ACTN</name>
<evidence type="ECO:0000313" key="2">
    <source>
        <dbReference type="EMBL" id="GAA2059200.1"/>
    </source>
</evidence>
<reference evidence="2 3" key="1">
    <citation type="journal article" date="2019" name="Int. J. Syst. Evol. Microbiol.">
        <title>The Global Catalogue of Microorganisms (GCM) 10K type strain sequencing project: providing services to taxonomists for standard genome sequencing and annotation.</title>
        <authorList>
            <consortium name="The Broad Institute Genomics Platform"/>
            <consortium name="The Broad Institute Genome Sequencing Center for Infectious Disease"/>
            <person name="Wu L."/>
            <person name="Ma J."/>
        </authorList>
    </citation>
    <scope>NUCLEOTIDE SEQUENCE [LARGE SCALE GENOMIC DNA]</scope>
    <source>
        <strain evidence="2 3">JCM 16014</strain>
    </source>
</reference>
<dbReference type="Proteomes" id="UP001500751">
    <property type="component" value="Unassembled WGS sequence"/>
</dbReference>